<accession>X1V1D3</accession>
<proteinExistence type="predicted"/>
<dbReference type="AlphaFoldDB" id="X1V1D3"/>
<dbReference type="InterPro" id="IPR019734">
    <property type="entry name" value="TPR_rpt"/>
</dbReference>
<gene>
    <name evidence="1" type="ORF">S12H4_57547</name>
</gene>
<dbReference type="SUPFAM" id="SSF48452">
    <property type="entry name" value="TPR-like"/>
    <property type="match status" value="1"/>
</dbReference>
<sequence>LGKADLSQGGKAEEYILQGIKIFDELELKAWSPTAYLFLGELYTDMGQREKALETLKKAEAAFSYKFFPSSKLPSICIAVE</sequence>
<feature type="non-terminal residue" evidence="1">
    <location>
        <position position="1"/>
    </location>
</feature>
<protein>
    <submittedName>
        <fullName evidence="1">Uncharacterized protein</fullName>
    </submittedName>
</protein>
<dbReference type="PROSITE" id="PS50005">
    <property type="entry name" value="TPR"/>
    <property type="match status" value="1"/>
</dbReference>
<organism evidence="1">
    <name type="scientific">marine sediment metagenome</name>
    <dbReference type="NCBI Taxonomy" id="412755"/>
    <lineage>
        <taxon>unclassified sequences</taxon>
        <taxon>metagenomes</taxon>
        <taxon>ecological metagenomes</taxon>
    </lineage>
</organism>
<dbReference type="EMBL" id="BARW01037238">
    <property type="protein sequence ID" value="GAJ23573.1"/>
    <property type="molecule type" value="Genomic_DNA"/>
</dbReference>
<evidence type="ECO:0000313" key="1">
    <source>
        <dbReference type="EMBL" id="GAJ23573.1"/>
    </source>
</evidence>
<dbReference type="InterPro" id="IPR011990">
    <property type="entry name" value="TPR-like_helical_dom_sf"/>
</dbReference>
<reference evidence="1" key="1">
    <citation type="journal article" date="2014" name="Front. Microbiol.">
        <title>High frequency of phylogenetically diverse reductive dehalogenase-homologous genes in deep subseafloor sedimentary metagenomes.</title>
        <authorList>
            <person name="Kawai M."/>
            <person name="Futagami T."/>
            <person name="Toyoda A."/>
            <person name="Takaki Y."/>
            <person name="Nishi S."/>
            <person name="Hori S."/>
            <person name="Arai W."/>
            <person name="Tsubouchi T."/>
            <person name="Morono Y."/>
            <person name="Uchiyama I."/>
            <person name="Ito T."/>
            <person name="Fujiyama A."/>
            <person name="Inagaki F."/>
            <person name="Takami H."/>
        </authorList>
    </citation>
    <scope>NUCLEOTIDE SEQUENCE</scope>
    <source>
        <strain evidence="1">Expedition CK06-06</strain>
    </source>
</reference>
<comment type="caution">
    <text evidence="1">The sequence shown here is derived from an EMBL/GenBank/DDBJ whole genome shotgun (WGS) entry which is preliminary data.</text>
</comment>
<name>X1V1D3_9ZZZZ</name>
<dbReference type="Gene3D" id="1.25.40.10">
    <property type="entry name" value="Tetratricopeptide repeat domain"/>
    <property type="match status" value="1"/>
</dbReference>